<feature type="region of interest" description="Disordered" evidence="1">
    <location>
        <begin position="231"/>
        <end position="261"/>
    </location>
</feature>
<dbReference type="Proteomes" id="UP000519439">
    <property type="component" value="Unassembled WGS sequence"/>
</dbReference>
<proteinExistence type="predicted"/>
<gene>
    <name evidence="2" type="ORF">GGR34_001465</name>
</gene>
<evidence type="ECO:0000313" key="3">
    <source>
        <dbReference type="Proteomes" id="UP000519439"/>
    </source>
</evidence>
<dbReference type="EMBL" id="JACIDC010000004">
    <property type="protein sequence ID" value="MBB4039818.1"/>
    <property type="molecule type" value="Genomic_DNA"/>
</dbReference>
<evidence type="ECO:0000313" key="2">
    <source>
        <dbReference type="EMBL" id="MBB4039818.1"/>
    </source>
</evidence>
<dbReference type="AlphaFoldDB" id="A0A7W6IE58"/>
<feature type="compositionally biased region" description="Basic and acidic residues" evidence="1">
    <location>
        <begin position="240"/>
        <end position="250"/>
    </location>
</feature>
<protein>
    <submittedName>
        <fullName evidence="2">Protein gp37</fullName>
    </submittedName>
</protein>
<dbReference type="RefSeq" id="WP_027315582.1">
    <property type="nucleotide sequence ID" value="NZ_JACIDC010000004.1"/>
</dbReference>
<comment type="caution">
    <text evidence="2">The sequence shown here is derived from an EMBL/GenBank/DDBJ whole genome shotgun (WGS) entry which is preliminary data.</text>
</comment>
<reference evidence="2 3" key="1">
    <citation type="submission" date="2020-08" db="EMBL/GenBank/DDBJ databases">
        <title>Genomic Encyclopedia of Type Strains, Phase IV (KMG-IV): sequencing the most valuable type-strain genomes for metagenomic binning, comparative biology and taxonomic classification.</title>
        <authorList>
            <person name="Goeker M."/>
        </authorList>
    </citation>
    <scope>NUCLEOTIDE SEQUENCE [LARGE SCALE GENOMIC DNA]</scope>
    <source>
        <strain evidence="2 3">DSM 15743</strain>
    </source>
</reference>
<accession>A0A7W6IE58</accession>
<name>A0A7W6IE58_9HYPH</name>
<evidence type="ECO:0000256" key="1">
    <source>
        <dbReference type="SAM" id="MobiDB-lite"/>
    </source>
</evidence>
<dbReference type="Pfam" id="PF07505">
    <property type="entry name" value="DUF5131"/>
    <property type="match status" value="1"/>
</dbReference>
<dbReference type="InterPro" id="IPR011101">
    <property type="entry name" value="DUF5131"/>
</dbReference>
<organism evidence="2 3">
    <name type="scientific">Microvirga flocculans</name>
    <dbReference type="NCBI Taxonomy" id="217168"/>
    <lineage>
        <taxon>Bacteria</taxon>
        <taxon>Pseudomonadati</taxon>
        <taxon>Pseudomonadota</taxon>
        <taxon>Alphaproteobacteria</taxon>
        <taxon>Hyphomicrobiales</taxon>
        <taxon>Methylobacteriaceae</taxon>
        <taxon>Microvirga</taxon>
    </lineage>
</organism>
<keyword evidence="3" id="KW-1185">Reference proteome</keyword>
<sequence>MAETQIEWTDATWNPVTGCSILTAGCTHCYAMEMAKRLEAMGIEKYKGLTRRSGKRTVWNGVVREDREALSIPLRWKKPRKIFVNSMSDLFHDRVSDGFIRDVWEVMRQTPHHNYQILTKRPERMAKLVSTQITDILPNVWLGTSVEDAEVVGRVNHLRAAPAAIRFISFEPLIGPVGKVDFRGIHWAIVGGESGKSARPIREEWIDEIHGQCLRAGTAFFFKQWGTWGKDNKRRSKKANGREYRGRTWDEMPAPPQVSAL</sequence>